<keyword evidence="2" id="KW-0816">Tricarboxylic acid cycle</keyword>
<dbReference type="InterPro" id="IPR015955">
    <property type="entry name" value="Lactate_DH/Glyco_Ohase_4_C"/>
</dbReference>
<protein>
    <recommendedName>
        <fullName evidence="1">malate dehydrogenase</fullName>
        <ecNumber evidence="1">1.1.1.37</ecNumber>
    </recommendedName>
</protein>
<dbReference type="GO" id="GO:0006099">
    <property type="term" value="P:tricarboxylic acid cycle"/>
    <property type="evidence" value="ECO:0007669"/>
    <property type="project" value="UniProtKB-KW"/>
</dbReference>
<organism evidence="5 6">
    <name type="scientific">Coptis chinensis</name>
    <dbReference type="NCBI Taxonomy" id="261450"/>
    <lineage>
        <taxon>Eukaryota</taxon>
        <taxon>Viridiplantae</taxon>
        <taxon>Streptophyta</taxon>
        <taxon>Embryophyta</taxon>
        <taxon>Tracheophyta</taxon>
        <taxon>Spermatophyta</taxon>
        <taxon>Magnoliopsida</taxon>
        <taxon>Ranunculales</taxon>
        <taxon>Ranunculaceae</taxon>
        <taxon>Coptidoideae</taxon>
        <taxon>Coptis</taxon>
    </lineage>
</organism>
<dbReference type="AlphaFoldDB" id="A0A835LEW6"/>
<proteinExistence type="predicted"/>
<accession>A0A835LEW6</accession>
<dbReference type="PANTHER" id="PTHR11540:SF16">
    <property type="entry name" value="MALATE DEHYDROGENASE, MITOCHONDRIAL"/>
    <property type="match status" value="1"/>
</dbReference>
<evidence type="ECO:0000313" key="5">
    <source>
        <dbReference type="EMBL" id="KAF9589897.1"/>
    </source>
</evidence>
<evidence type="ECO:0000256" key="1">
    <source>
        <dbReference type="ARBA" id="ARBA00012995"/>
    </source>
</evidence>
<dbReference type="Gene3D" id="3.90.110.10">
    <property type="entry name" value="Lactate dehydrogenase/glycoside hydrolase, family 4, C-terminal"/>
    <property type="match status" value="1"/>
</dbReference>
<gene>
    <name evidence="5" type="ORF">IFM89_029260</name>
</gene>
<dbReference type="EC" id="1.1.1.37" evidence="1"/>
<dbReference type="EMBL" id="JADFTS010000009">
    <property type="protein sequence ID" value="KAF9589897.1"/>
    <property type="molecule type" value="Genomic_DNA"/>
</dbReference>
<dbReference type="GO" id="GO:0030060">
    <property type="term" value="F:L-malate dehydrogenase (NAD+) activity"/>
    <property type="evidence" value="ECO:0007669"/>
    <property type="project" value="UniProtKB-EC"/>
</dbReference>
<evidence type="ECO:0000256" key="2">
    <source>
        <dbReference type="ARBA" id="ARBA00022532"/>
    </source>
</evidence>
<name>A0A835LEW6_9MAGN</name>
<evidence type="ECO:0000256" key="4">
    <source>
        <dbReference type="ARBA" id="ARBA00023027"/>
    </source>
</evidence>
<dbReference type="PANTHER" id="PTHR11540">
    <property type="entry name" value="MALATE AND LACTATE DEHYDROGENASE"/>
    <property type="match status" value="1"/>
</dbReference>
<keyword evidence="4" id="KW-0520">NAD</keyword>
<dbReference type="InterPro" id="IPR036291">
    <property type="entry name" value="NAD(P)-bd_dom_sf"/>
</dbReference>
<keyword evidence="6" id="KW-1185">Reference proteome</keyword>
<sequence length="119" mass="12404">MVATVAATFSIASVGYNAAGGIGQPLANIVKALVETIADNCPDAFIHIINNPINFTVPIAVEILKIKLGKNRVEAVISSDVQGLTEYEANALEALKPELKSSIEKGVAFAQKQAAPTSV</sequence>
<keyword evidence="3" id="KW-0560">Oxidoreductase</keyword>
<dbReference type="GO" id="GO:0005739">
    <property type="term" value="C:mitochondrion"/>
    <property type="evidence" value="ECO:0007669"/>
    <property type="project" value="TreeGrafter"/>
</dbReference>
<dbReference type="OrthoDB" id="1685274at2759"/>
<dbReference type="Proteomes" id="UP000631114">
    <property type="component" value="Unassembled WGS sequence"/>
</dbReference>
<evidence type="ECO:0000256" key="3">
    <source>
        <dbReference type="ARBA" id="ARBA00023002"/>
    </source>
</evidence>
<dbReference type="SUPFAM" id="SSF51735">
    <property type="entry name" value="NAD(P)-binding Rossmann-fold domains"/>
    <property type="match status" value="1"/>
</dbReference>
<reference evidence="5 6" key="1">
    <citation type="submission" date="2020-10" db="EMBL/GenBank/DDBJ databases">
        <title>The Coptis chinensis genome and diversification of protoberbering-type alkaloids.</title>
        <authorList>
            <person name="Wang B."/>
            <person name="Shu S."/>
            <person name="Song C."/>
            <person name="Liu Y."/>
        </authorList>
    </citation>
    <scope>NUCLEOTIDE SEQUENCE [LARGE SCALE GENOMIC DNA]</scope>
    <source>
        <strain evidence="5">HL-2020</strain>
        <tissue evidence="5">Leaf</tissue>
    </source>
</reference>
<comment type="caution">
    <text evidence="5">The sequence shown here is derived from an EMBL/GenBank/DDBJ whole genome shotgun (WGS) entry which is preliminary data.</text>
</comment>
<evidence type="ECO:0000313" key="6">
    <source>
        <dbReference type="Proteomes" id="UP000631114"/>
    </source>
</evidence>